<name>A0ABD2J902_HETSC</name>
<protein>
    <submittedName>
        <fullName evidence="2">Uncharacterized protein</fullName>
    </submittedName>
</protein>
<feature type="compositionally biased region" description="Low complexity" evidence="1">
    <location>
        <begin position="171"/>
        <end position="180"/>
    </location>
</feature>
<feature type="compositionally biased region" description="Low complexity" evidence="1">
    <location>
        <begin position="109"/>
        <end position="131"/>
    </location>
</feature>
<dbReference type="Proteomes" id="UP001620645">
    <property type="component" value="Unassembled WGS sequence"/>
</dbReference>
<proteinExistence type="predicted"/>
<organism evidence="2 3">
    <name type="scientific">Heterodera schachtii</name>
    <name type="common">Sugarbeet cyst nematode worm</name>
    <name type="synonym">Tylenchus schachtii</name>
    <dbReference type="NCBI Taxonomy" id="97005"/>
    <lineage>
        <taxon>Eukaryota</taxon>
        <taxon>Metazoa</taxon>
        <taxon>Ecdysozoa</taxon>
        <taxon>Nematoda</taxon>
        <taxon>Chromadorea</taxon>
        <taxon>Rhabditida</taxon>
        <taxon>Tylenchina</taxon>
        <taxon>Tylenchomorpha</taxon>
        <taxon>Tylenchoidea</taxon>
        <taxon>Heteroderidae</taxon>
        <taxon>Heteroderinae</taxon>
        <taxon>Heterodera</taxon>
    </lineage>
</organism>
<reference evidence="2 3" key="1">
    <citation type="submission" date="2024-10" db="EMBL/GenBank/DDBJ databases">
        <authorList>
            <person name="Kim D."/>
        </authorList>
    </citation>
    <scope>NUCLEOTIDE SEQUENCE [LARGE SCALE GENOMIC DNA]</scope>
    <source>
        <strain evidence="2">Taebaek</strain>
    </source>
</reference>
<feature type="region of interest" description="Disordered" evidence="1">
    <location>
        <begin position="163"/>
        <end position="184"/>
    </location>
</feature>
<accession>A0ABD2J902</accession>
<feature type="compositionally biased region" description="Low complexity" evidence="1">
    <location>
        <begin position="298"/>
        <end position="307"/>
    </location>
</feature>
<dbReference type="EMBL" id="JBICCN010000185">
    <property type="protein sequence ID" value="KAL3087089.1"/>
    <property type="molecule type" value="Genomic_DNA"/>
</dbReference>
<gene>
    <name evidence="2" type="ORF">niasHS_005328</name>
</gene>
<keyword evidence="3" id="KW-1185">Reference proteome</keyword>
<feature type="region of interest" description="Disordered" evidence="1">
    <location>
        <begin position="261"/>
        <end position="308"/>
    </location>
</feature>
<comment type="caution">
    <text evidence="2">The sequence shown here is derived from an EMBL/GenBank/DDBJ whole genome shotgun (WGS) entry which is preliminary data.</text>
</comment>
<dbReference type="AlphaFoldDB" id="A0ABD2J902"/>
<feature type="region of interest" description="Disordered" evidence="1">
    <location>
        <begin position="331"/>
        <end position="357"/>
    </location>
</feature>
<sequence>MSHRRSHADNVETMAHLIAGLLPPLALEARISGGNALGDQLVTQLGLSVQAAQNVDMAILARTSGTAFVVGIGSIMAYKLLCRLAKSNCLWSSIDQLIEQRSSLVASSTTSGGSSADAAAGDDPSPSSSPSRTVQLTDGFYAVRLGGENELLRKLDECFCRKDSGGGGGSSTASSSASVGNAPPGEQLAVVQVRHGRNLRRLIRQNQRVQREGIETLQQQDHYEQQQKHGPTRGVLLRAEEQQQRMSREDEDNESVISDISNLTSASRIPPNPNAVERVPPLQLPPDDDGDARDGRRASAASAAASSTPISALLHCPNAEDELCWENEFSSASEAGDDDAPPDGRPTQSGDEIMGGSDTEGLFLFRERCTSLGSLSQLSAMKNLERMFRGMAPTDWRHGDGEETTNWTTGGDECHGTEHRLVDSALDNLRELDRLDVNTNVSSSMVSNSGGGGWLARRCWLDMEGGAGGTRGPGSAAYRIAGSKSDLDISEMSSSSICSRPQMIAIQRNHQKQLPPHPHHHHQHKSHGLWELTSLNFSSTPAVDNDDKQHLGGNNNPAFYSRFTHEKRNAKAAKAVSAAMPAKQKNDAEQGKVNDDGIVAVQQQQHSADDTTDDGWEEDGIFAQCQKSPPCQQQQSSLLLTPAATSSSSTMVDSVISCHSSLASTSAFSTQQRCSNSAEMLTSGAGGVMFDSAIVSDGGAPSNLGFFGHEHDEQQQQKEEEGLEEVKNNESLAPLDVSTPRRF</sequence>
<evidence type="ECO:0000313" key="2">
    <source>
        <dbReference type="EMBL" id="KAL3087089.1"/>
    </source>
</evidence>
<feature type="region of interest" description="Disordered" evidence="1">
    <location>
        <begin position="706"/>
        <end position="743"/>
    </location>
</feature>
<evidence type="ECO:0000256" key="1">
    <source>
        <dbReference type="SAM" id="MobiDB-lite"/>
    </source>
</evidence>
<feature type="compositionally biased region" description="Basic and acidic residues" evidence="1">
    <location>
        <begin position="708"/>
        <end position="728"/>
    </location>
</feature>
<feature type="region of interest" description="Disordered" evidence="1">
    <location>
        <begin position="109"/>
        <end position="133"/>
    </location>
</feature>
<evidence type="ECO:0000313" key="3">
    <source>
        <dbReference type="Proteomes" id="UP001620645"/>
    </source>
</evidence>